<keyword evidence="2" id="KW-1185">Reference proteome</keyword>
<dbReference type="InterPro" id="IPR012337">
    <property type="entry name" value="RNaseH-like_sf"/>
</dbReference>
<organism evidence="1 2">
    <name type="scientific">Phytophthora megakarya</name>
    <dbReference type="NCBI Taxonomy" id="4795"/>
    <lineage>
        <taxon>Eukaryota</taxon>
        <taxon>Sar</taxon>
        <taxon>Stramenopiles</taxon>
        <taxon>Oomycota</taxon>
        <taxon>Peronosporomycetes</taxon>
        <taxon>Peronosporales</taxon>
        <taxon>Peronosporaceae</taxon>
        <taxon>Phytophthora</taxon>
    </lineage>
</organism>
<sequence length="364" mass="40678">MVANRDLCAFFETQGNALHRCKLCGADRKQLPGTGYSNLVSYLASHHEDFRAQYDARHRGPERTRAMFKWRPTNSTALKSDMIAVAVKVGGVIRSEMGERFGLMFDGCSHGTMHFVGVFALYVVDGHLKRTLLSLSPLDDGSQDNDAHIAMLSNVLTVYNKATRMLLFIVSDNCNTNRSIATKLGIPLLRQPNNAAELFKLTPLRAKKHNATRWSSAYDMPQRYAELLAHARLIEDVEDTLPSSNDHKKLLEVLGDLRTMESVCKRLQCEATNMSDVRLLFESIVADYPIMVEYRKPNSRIVYSSAFESGVVKVFSDARLTPGEAAPLKRFELLHEKDAQSAATGKEKKCADDYASQIVRQGGN</sequence>
<dbReference type="Proteomes" id="UP000198211">
    <property type="component" value="Unassembled WGS sequence"/>
</dbReference>
<dbReference type="PANTHER" id="PTHR40866">
    <property type="entry name" value="BED-TYPE DOMAIN-CONTAINING PROTEIN"/>
    <property type="match status" value="1"/>
</dbReference>
<proteinExistence type="predicted"/>
<evidence type="ECO:0000313" key="1">
    <source>
        <dbReference type="EMBL" id="OWZ14869.1"/>
    </source>
</evidence>
<reference evidence="2" key="1">
    <citation type="submission" date="2017-03" db="EMBL/GenBank/DDBJ databases">
        <title>Phytopthora megakarya and P. palmivora, two closely related causual agents of cacao black pod achieved similar genome size and gene model numbers by different mechanisms.</title>
        <authorList>
            <person name="Ali S."/>
            <person name="Shao J."/>
            <person name="Larry D.J."/>
            <person name="Kronmiller B."/>
            <person name="Shen D."/>
            <person name="Strem M.D."/>
            <person name="Melnick R.L."/>
            <person name="Guiltinan M.J."/>
            <person name="Tyler B.M."/>
            <person name="Meinhardt L.W."/>
            <person name="Bailey B.A."/>
        </authorList>
    </citation>
    <scope>NUCLEOTIDE SEQUENCE [LARGE SCALE GENOMIC DNA]</scope>
    <source>
        <strain evidence="2">zdho120</strain>
    </source>
</reference>
<dbReference type="OrthoDB" id="114678at2759"/>
<accession>A0A225WCL3</accession>
<comment type="caution">
    <text evidence="1">The sequence shown here is derived from an EMBL/GenBank/DDBJ whole genome shotgun (WGS) entry which is preliminary data.</text>
</comment>
<protein>
    <submittedName>
        <fullName evidence="1">Uncharacterized protein</fullName>
    </submittedName>
</protein>
<dbReference type="AlphaFoldDB" id="A0A225WCL3"/>
<dbReference type="SUPFAM" id="SSF53098">
    <property type="entry name" value="Ribonuclease H-like"/>
    <property type="match status" value="1"/>
</dbReference>
<dbReference type="PANTHER" id="PTHR40866:SF1">
    <property type="entry name" value="BED-TYPE DOMAIN-CONTAINING PROTEIN"/>
    <property type="match status" value="1"/>
</dbReference>
<name>A0A225WCL3_9STRA</name>
<dbReference type="EMBL" id="NBNE01001243">
    <property type="protein sequence ID" value="OWZ14869.1"/>
    <property type="molecule type" value="Genomic_DNA"/>
</dbReference>
<evidence type="ECO:0000313" key="2">
    <source>
        <dbReference type="Proteomes" id="UP000198211"/>
    </source>
</evidence>
<gene>
    <name evidence="1" type="ORF">PHMEG_00011580</name>
</gene>